<gene>
    <name evidence="1" type="ORF">COLO4_27935</name>
</gene>
<sequence>MALCLRGQCNACGRNINYMGAFRCKDCSSFMLDFACVTLPPTVENKTVYDQHLLQLITYDTEEEYSESEEAYCDICEICETKRDPKHWYYHCGICDTSAHPKCVLGENPFIKAGTISSPSDYCKRYHRLSYARKKIYEYPPQCSRCGKHCPDLFLECAPCNYIRHFPACP</sequence>
<reference evidence="2" key="1">
    <citation type="submission" date="2013-09" db="EMBL/GenBank/DDBJ databases">
        <title>Corchorus olitorius genome sequencing.</title>
        <authorList>
            <person name="Alam M."/>
            <person name="Haque M.S."/>
            <person name="Islam M.S."/>
            <person name="Emdad E.M."/>
            <person name="Islam M.M."/>
            <person name="Ahmed B."/>
            <person name="Halim A."/>
            <person name="Hossen Q.M.M."/>
            <person name="Hossain M.Z."/>
            <person name="Ahmed R."/>
            <person name="Khan M.M."/>
            <person name="Islam R."/>
            <person name="Rashid M.M."/>
            <person name="Khan S.A."/>
            <person name="Rahman M.S."/>
            <person name="Alam M."/>
            <person name="Yahiya A.S."/>
            <person name="Khan M.S."/>
            <person name="Azam M.S."/>
            <person name="Haque T."/>
            <person name="Lashkar M.Z.H."/>
            <person name="Akhand A.I."/>
            <person name="Morshed G."/>
            <person name="Roy S."/>
            <person name="Uddin K.S."/>
            <person name="Rabeya T."/>
            <person name="Hossain A.S."/>
            <person name="Chowdhury A."/>
            <person name="Snigdha A.R."/>
            <person name="Mortoza M.S."/>
            <person name="Matin S.A."/>
            <person name="Hoque S.M.E."/>
            <person name="Islam M.K."/>
            <person name="Roy D.K."/>
            <person name="Haider R."/>
            <person name="Moosa M.M."/>
            <person name="Elias S.M."/>
            <person name="Hasan A.M."/>
            <person name="Jahan S."/>
            <person name="Shafiuddin M."/>
            <person name="Mahmood N."/>
            <person name="Shommy N.S."/>
        </authorList>
    </citation>
    <scope>NUCLEOTIDE SEQUENCE [LARGE SCALE GENOMIC DNA]</scope>
    <source>
        <strain evidence="2">cv. O-4</strain>
    </source>
</reference>
<dbReference type="PANTHER" id="PTHR32410">
    <property type="entry name" value="CYSTEINE/HISTIDINE-RICH C1 DOMAIN FAMILY PROTEIN"/>
    <property type="match status" value="1"/>
</dbReference>
<evidence type="ECO:0000313" key="1">
    <source>
        <dbReference type="EMBL" id="OMO71907.1"/>
    </source>
</evidence>
<dbReference type="Proteomes" id="UP000187203">
    <property type="component" value="Unassembled WGS sequence"/>
</dbReference>
<protein>
    <submittedName>
        <fullName evidence="1">C1-like protein</fullName>
    </submittedName>
</protein>
<dbReference type="OrthoDB" id="992923at2759"/>
<dbReference type="EMBL" id="AWUE01019716">
    <property type="protein sequence ID" value="OMO71907.1"/>
    <property type="molecule type" value="Genomic_DNA"/>
</dbReference>
<keyword evidence="2" id="KW-1185">Reference proteome</keyword>
<dbReference type="PANTHER" id="PTHR32410:SF216">
    <property type="entry name" value="PHORBOL-ESTER_DAG-TYPE DOMAIN-CONTAINING PROTEIN"/>
    <property type="match status" value="1"/>
</dbReference>
<dbReference type="AlphaFoldDB" id="A0A1R3HNB1"/>
<accession>A0A1R3HNB1</accession>
<organism evidence="1 2">
    <name type="scientific">Corchorus olitorius</name>
    <dbReference type="NCBI Taxonomy" id="93759"/>
    <lineage>
        <taxon>Eukaryota</taxon>
        <taxon>Viridiplantae</taxon>
        <taxon>Streptophyta</taxon>
        <taxon>Embryophyta</taxon>
        <taxon>Tracheophyta</taxon>
        <taxon>Spermatophyta</taxon>
        <taxon>Magnoliopsida</taxon>
        <taxon>eudicotyledons</taxon>
        <taxon>Gunneridae</taxon>
        <taxon>Pentapetalae</taxon>
        <taxon>rosids</taxon>
        <taxon>malvids</taxon>
        <taxon>Malvales</taxon>
        <taxon>Malvaceae</taxon>
        <taxon>Grewioideae</taxon>
        <taxon>Apeibeae</taxon>
        <taxon>Corchorus</taxon>
    </lineage>
</organism>
<dbReference type="STRING" id="93759.A0A1R3HNB1"/>
<dbReference type="InterPro" id="IPR046349">
    <property type="entry name" value="C1-like_sf"/>
</dbReference>
<name>A0A1R3HNB1_9ROSI</name>
<dbReference type="SUPFAM" id="SSF57889">
    <property type="entry name" value="Cysteine-rich domain"/>
    <property type="match status" value="1"/>
</dbReference>
<evidence type="ECO:0000313" key="2">
    <source>
        <dbReference type="Proteomes" id="UP000187203"/>
    </source>
</evidence>
<proteinExistence type="predicted"/>
<dbReference type="InterPro" id="IPR053192">
    <property type="entry name" value="Vacuole_Formation_Reg"/>
</dbReference>
<comment type="caution">
    <text evidence="1">The sequence shown here is derived from an EMBL/GenBank/DDBJ whole genome shotgun (WGS) entry which is preliminary data.</text>
</comment>